<dbReference type="Pfam" id="PF01380">
    <property type="entry name" value="SIS"/>
    <property type="match status" value="1"/>
</dbReference>
<organism evidence="6 7">
    <name type="scientific">Candidatus Blautia avicola</name>
    <dbReference type="NCBI Taxonomy" id="2838483"/>
    <lineage>
        <taxon>Bacteria</taxon>
        <taxon>Bacillati</taxon>
        <taxon>Bacillota</taxon>
        <taxon>Clostridia</taxon>
        <taxon>Lachnospirales</taxon>
        <taxon>Lachnospiraceae</taxon>
        <taxon>Blautia</taxon>
    </lineage>
</organism>
<dbReference type="SUPFAM" id="SSF46689">
    <property type="entry name" value="Homeodomain-like"/>
    <property type="match status" value="1"/>
</dbReference>
<dbReference type="GO" id="GO:0003700">
    <property type="term" value="F:DNA-binding transcription factor activity"/>
    <property type="evidence" value="ECO:0007669"/>
    <property type="project" value="InterPro"/>
</dbReference>
<sequence length="292" mass="33221">MLLTQRIEEMDLPSAEKTAANYLLAQGRKLKGKSTRRIASEAYTTPATLVRLGQRLGYEGWTDFFEAFLEEREYLEEHFQNVDANRPFSPGDSQSAVANKIAALHRESIADTMSLLDYDVLEKAVDCMLRSRNIYLVAVSISLDCTWLFKRNMQRLGKTVLLESNNAEQLCTVLSATVEDCAIMVTYSGSPVRIQDEAKVLHDKGVPIILLTGLGDNPVRPLADYTLNVTTRERLYSKVGNFSTNVSVHLLLDILYSCYFAADYEKNWKNRLEIAHKMEQYRSSRNEIMKEQ</sequence>
<evidence type="ECO:0000313" key="6">
    <source>
        <dbReference type="EMBL" id="HJD30254.1"/>
    </source>
</evidence>
<feature type="domain" description="HTH rpiR-type" evidence="4">
    <location>
        <begin position="1"/>
        <end position="75"/>
    </location>
</feature>
<evidence type="ECO:0000259" key="4">
    <source>
        <dbReference type="PROSITE" id="PS51071"/>
    </source>
</evidence>
<dbReference type="InterPro" id="IPR047640">
    <property type="entry name" value="RpiR-like"/>
</dbReference>
<dbReference type="Gene3D" id="1.10.10.10">
    <property type="entry name" value="Winged helix-like DNA-binding domain superfamily/Winged helix DNA-binding domain"/>
    <property type="match status" value="1"/>
</dbReference>
<keyword evidence="3" id="KW-0804">Transcription</keyword>
<dbReference type="InterPro" id="IPR035472">
    <property type="entry name" value="RpiR-like_SIS"/>
</dbReference>
<gene>
    <name evidence="6" type="ORF">H9914_14870</name>
</gene>
<dbReference type="SUPFAM" id="SSF53697">
    <property type="entry name" value="SIS domain"/>
    <property type="match status" value="1"/>
</dbReference>
<evidence type="ECO:0000256" key="2">
    <source>
        <dbReference type="ARBA" id="ARBA00023125"/>
    </source>
</evidence>
<protein>
    <submittedName>
        <fullName evidence="6">MurR/RpiR family transcriptional regulator</fullName>
    </submittedName>
</protein>
<dbReference type="EMBL" id="DWUY01000324">
    <property type="protein sequence ID" value="HJD30254.1"/>
    <property type="molecule type" value="Genomic_DNA"/>
</dbReference>
<dbReference type="CDD" id="cd05013">
    <property type="entry name" value="SIS_RpiR"/>
    <property type="match status" value="1"/>
</dbReference>
<comment type="caution">
    <text evidence="6">The sequence shown here is derived from an EMBL/GenBank/DDBJ whole genome shotgun (WGS) entry which is preliminary data.</text>
</comment>
<reference evidence="6" key="2">
    <citation type="submission" date="2021-04" db="EMBL/GenBank/DDBJ databases">
        <authorList>
            <person name="Gilroy R."/>
        </authorList>
    </citation>
    <scope>NUCLEOTIDE SEQUENCE</scope>
    <source>
        <strain evidence="6">ChiBcec6-4105</strain>
    </source>
</reference>
<dbReference type="AlphaFoldDB" id="A0A9D2TYZ1"/>
<dbReference type="GO" id="GO:0097367">
    <property type="term" value="F:carbohydrate derivative binding"/>
    <property type="evidence" value="ECO:0007669"/>
    <property type="project" value="InterPro"/>
</dbReference>
<dbReference type="InterPro" id="IPR009057">
    <property type="entry name" value="Homeodomain-like_sf"/>
</dbReference>
<dbReference type="PANTHER" id="PTHR30514">
    <property type="entry name" value="GLUCOKINASE"/>
    <property type="match status" value="1"/>
</dbReference>
<dbReference type="InterPro" id="IPR036388">
    <property type="entry name" value="WH-like_DNA-bd_sf"/>
</dbReference>
<dbReference type="GO" id="GO:1901135">
    <property type="term" value="P:carbohydrate derivative metabolic process"/>
    <property type="evidence" value="ECO:0007669"/>
    <property type="project" value="InterPro"/>
</dbReference>
<keyword evidence="2" id="KW-0238">DNA-binding</keyword>
<keyword evidence="1" id="KW-0805">Transcription regulation</keyword>
<dbReference type="InterPro" id="IPR046348">
    <property type="entry name" value="SIS_dom_sf"/>
</dbReference>
<evidence type="ECO:0000256" key="3">
    <source>
        <dbReference type="ARBA" id="ARBA00023163"/>
    </source>
</evidence>
<proteinExistence type="predicted"/>
<dbReference type="PROSITE" id="PS51464">
    <property type="entry name" value="SIS"/>
    <property type="match status" value="1"/>
</dbReference>
<dbReference type="PROSITE" id="PS51071">
    <property type="entry name" value="HTH_RPIR"/>
    <property type="match status" value="1"/>
</dbReference>
<accession>A0A9D2TYZ1</accession>
<feature type="domain" description="SIS" evidence="5">
    <location>
        <begin position="124"/>
        <end position="265"/>
    </location>
</feature>
<evidence type="ECO:0000256" key="1">
    <source>
        <dbReference type="ARBA" id="ARBA00023015"/>
    </source>
</evidence>
<dbReference type="Proteomes" id="UP000823892">
    <property type="component" value="Unassembled WGS sequence"/>
</dbReference>
<dbReference type="Gene3D" id="3.40.50.10490">
    <property type="entry name" value="Glucose-6-phosphate isomerase like protein, domain 1"/>
    <property type="match status" value="1"/>
</dbReference>
<dbReference type="GO" id="GO:0003677">
    <property type="term" value="F:DNA binding"/>
    <property type="evidence" value="ECO:0007669"/>
    <property type="project" value="UniProtKB-KW"/>
</dbReference>
<evidence type="ECO:0000259" key="5">
    <source>
        <dbReference type="PROSITE" id="PS51464"/>
    </source>
</evidence>
<reference evidence="6" key="1">
    <citation type="journal article" date="2021" name="PeerJ">
        <title>Extensive microbial diversity within the chicken gut microbiome revealed by metagenomics and culture.</title>
        <authorList>
            <person name="Gilroy R."/>
            <person name="Ravi A."/>
            <person name="Getino M."/>
            <person name="Pursley I."/>
            <person name="Horton D.L."/>
            <person name="Alikhan N.F."/>
            <person name="Baker D."/>
            <person name="Gharbi K."/>
            <person name="Hall N."/>
            <person name="Watson M."/>
            <person name="Adriaenssens E.M."/>
            <person name="Foster-Nyarko E."/>
            <person name="Jarju S."/>
            <person name="Secka A."/>
            <person name="Antonio M."/>
            <person name="Oren A."/>
            <person name="Chaudhuri R.R."/>
            <person name="La Ragione R."/>
            <person name="Hildebrand F."/>
            <person name="Pallen M.J."/>
        </authorList>
    </citation>
    <scope>NUCLEOTIDE SEQUENCE</scope>
    <source>
        <strain evidence="6">ChiBcec6-4105</strain>
    </source>
</reference>
<dbReference type="InterPro" id="IPR001347">
    <property type="entry name" value="SIS_dom"/>
</dbReference>
<dbReference type="Pfam" id="PF01418">
    <property type="entry name" value="HTH_6"/>
    <property type="match status" value="1"/>
</dbReference>
<dbReference type="InterPro" id="IPR000281">
    <property type="entry name" value="HTH_RpiR"/>
</dbReference>
<name>A0A9D2TYZ1_9FIRM</name>
<dbReference type="PANTHER" id="PTHR30514:SF10">
    <property type="entry name" value="MURR_RPIR FAMILY TRANSCRIPTIONAL REGULATOR"/>
    <property type="match status" value="1"/>
</dbReference>
<evidence type="ECO:0000313" key="7">
    <source>
        <dbReference type="Proteomes" id="UP000823892"/>
    </source>
</evidence>